<evidence type="ECO:0000313" key="7">
    <source>
        <dbReference type="Proteomes" id="UP001069090"/>
    </source>
</evidence>
<evidence type="ECO:0000256" key="4">
    <source>
        <dbReference type="ARBA" id="ARBA00023172"/>
    </source>
</evidence>
<evidence type="ECO:0000256" key="3">
    <source>
        <dbReference type="ARBA" id="ARBA00023125"/>
    </source>
</evidence>
<feature type="domain" description="Tyr recombinase" evidence="5">
    <location>
        <begin position="321"/>
        <end position="521"/>
    </location>
</feature>
<dbReference type="GO" id="GO:0003677">
    <property type="term" value="F:DNA binding"/>
    <property type="evidence" value="ECO:0007669"/>
    <property type="project" value="UniProtKB-KW"/>
</dbReference>
<dbReference type="SUPFAM" id="SSF56349">
    <property type="entry name" value="DNA breaking-rejoining enzymes"/>
    <property type="match status" value="1"/>
</dbReference>
<dbReference type="PANTHER" id="PTHR30349:SF41">
    <property type="entry name" value="INTEGRASE_RECOMBINASE PROTEIN MJ0367-RELATED"/>
    <property type="match status" value="1"/>
</dbReference>
<keyword evidence="3" id="KW-0238">DNA-binding</keyword>
<evidence type="ECO:0000256" key="1">
    <source>
        <dbReference type="ARBA" id="ARBA00008857"/>
    </source>
</evidence>
<dbReference type="CDD" id="cd01184">
    <property type="entry name" value="INT_C_like_1"/>
    <property type="match status" value="1"/>
</dbReference>
<dbReference type="InterPro" id="IPR011010">
    <property type="entry name" value="DNA_brk_join_enz"/>
</dbReference>
<comment type="caution">
    <text evidence="6">The sequence shown here is derived from an EMBL/GenBank/DDBJ whole genome shotgun (WGS) entry which is preliminary data.</text>
</comment>
<evidence type="ECO:0000259" key="5">
    <source>
        <dbReference type="PROSITE" id="PS51898"/>
    </source>
</evidence>
<dbReference type="AlphaFoldDB" id="A0A9J6RN97"/>
<organism evidence="6 7">
    <name type="scientific">Dasania phycosphaerae</name>
    <dbReference type="NCBI Taxonomy" id="2950436"/>
    <lineage>
        <taxon>Bacteria</taxon>
        <taxon>Pseudomonadati</taxon>
        <taxon>Pseudomonadota</taxon>
        <taxon>Gammaproteobacteria</taxon>
        <taxon>Cellvibrionales</taxon>
        <taxon>Spongiibacteraceae</taxon>
        <taxon>Dasania</taxon>
    </lineage>
</organism>
<sequence>MTQSRHQKIPYTVRRDGTYYFNKRFPSGTLRVSLSTSNRLQAMHFAGGLASFLSQQQRYRMRLAELKLLAADWLRSQLDKHYIRRAHEFAVDDYELQMESEVYGEQRDYWQQCYKVRDYQMTKPIADMVKQKHTIELDNTEQLTLQRLLVQASAELYERLATDSFPSVLNSLNAVGSLDLEVEPAPVDEGELVSVLFNKYSDLKMATKAWKNTRTKNANHNAFKVFLELAGDLPVKRFTKEVARDVAAGFATYPKNRLKGVNAGKTLKELLKSNVSAIDPTTASGHFVKTSAFFKWLSEQGYIDANVFDGLNPVKGIKRSTIRRPWEKEDIPRLFNSKEYLEGDFGSVKVSNRAAYYWAPLIGLYTGARLEEICQLKASDLRQDEGVHYFNIQEHSGDEESSLKNSSAWRRVPINSHLIELGLLEYAAGRAPEDRLFDLTYRNDRWSHNVSIWFGAYKERQGFKKDNSKVFHSFRNTMIRSLTSADIEDSRIMEIVGHEQVSETRRTYDRVFPITQINKAIQQVDWREELALIKSWGEINYC</sequence>
<evidence type="ECO:0000256" key="2">
    <source>
        <dbReference type="ARBA" id="ARBA00022908"/>
    </source>
</evidence>
<dbReference type="InterPro" id="IPR013762">
    <property type="entry name" value="Integrase-like_cat_sf"/>
</dbReference>
<proteinExistence type="inferred from homology"/>
<dbReference type="Gene3D" id="1.10.443.10">
    <property type="entry name" value="Intergrase catalytic core"/>
    <property type="match status" value="1"/>
</dbReference>
<comment type="similarity">
    <text evidence="1">Belongs to the 'phage' integrase family.</text>
</comment>
<dbReference type="RefSeq" id="WP_258332156.1">
    <property type="nucleotide sequence ID" value="NZ_JAPTGG010000009.1"/>
</dbReference>
<dbReference type="PROSITE" id="PS51898">
    <property type="entry name" value="TYR_RECOMBINASE"/>
    <property type="match status" value="1"/>
</dbReference>
<protein>
    <submittedName>
        <fullName evidence="6">Site-specific integrase</fullName>
    </submittedName>
</protein>
<dbReference type="InterPro" id="IPR002104">
    <property type="entry name" value="Integrase_catalytic"/>
</dbReference>
<dbReference type="InterPro" id="IPR050090">
    <property type="entry name" value="Tyrosine_recombinase_XerCD"/>
</dbReference>
<dbReference type="GO" id="GO:0006310">
    <property type="term" value="P:DNA recombination"/>
    <property type="evidence" value="ECO:0007669"/>
    <property type="project" value="UniProtKB-KW"/>
</dbReference>
<dbReference type="Proteomes" id="UP001069090">
    <property type="component" value="Unassembled WGS sequence"/>
</dbReference>
<dbReference type="Pfam" id="PF00589">
    <property type="entry name" value="Phage_integrase"/>
    <property type="match status" value="1"/>
</dbReference>
<keyword evidence="4" id="KW-0233">DNA recombination</keyword>
<dbReference type="PANTHER" id="PTHR30349">
    <property type="entry name" value="PHAGE INTEGRASE-RELATED"/>
    <property type="match status" value="1"/>
</dbReference>
<evidence type="ECO:0000313" key="6">
    <source>
        <dbReference type="EMBL" id="MCZ0866003.1"/>
    </source>
</evidence>
<gene>
    <name evidence="6" type="ORF">O0V09_12390</name>
</gene>
<accession>A0A9J6RN97</accession>
<dbReference type="GO" id="GO:0015074">
    <property type="term" value="P:DNA integration"/>
    <property type="evidence" value="ECO:0007669"/>
    <property type="project" value="UniProtKB-KW"/>
</dbReference>
<name>A0A9J6RN97_9GAMM</name>
<keyword evidence="2" id="KW-0229">DNA integration</keyword>
<reference evidence="6 7" key="1">
    <citation type="submission" date="2022-12" db="EMBL/GenBank/DDBJ databases">
        <title>Dasania phycosphaerae sp. nov., isolated from particulate material of the south coast of Korea.</title>
        <authorList>
            <person name="Jiang Y."/>
        </authorList>
    </citation>
    <scope>NUCLEOTIDE SEQUENCE [LARGE SCALE GENOMIC DNA]</scope>
    <source>
        <strain evidence="6 7">GY-19</strain>
    </source>
</reference>
<dbReference type="EMBL" id="JAPTGG010000009">
    <property type="protein sequence ID" value="MCZ0866003.1"/>
    <property type="molecule type" value="Genomic_DNA"/>
</dbReference>
<keyword evidence="7" id="KW-1185">Reference proteome</keyword>